<organism evidence="4 5">
    <name type="scientific">Streptomyces albiaxialis</name>
    <dbReference type="NCBI Taxonomy" id="329523"/>
    <lineage>
        <taxon>Bacteria</taxon>
        <taxon>Bacillati</taxon>
        <taxon>Actinomycetota</taxon>
        <taxon>Actinomycetes</taxon>
        <taxon>Kitasatosporales</taxon>
        <taxon>Streptomycetaceae</taxon>
        <taxon>Streptomyces</taxon>
    </lineage>
</organism>
<sequence length="285" mass="30227">MPIDARKALAAEPRSTEIAWDHKDVQLYHLGIGAGTPATDPAELRYTLESRLHVLPSFATVAGAGMGVVGGLSAPGIEVDLAAVLHGSQTIELHRPLPVSGGATSTSGVSAVYDKGKAAILVLRTDVADAEGPLWTSEAQLYVRGEGGFGGERGPSARLELPGRAPDLTAERPIREDQALLYRLSGDWNPLHADPDFAKLAGFDRPILHGLCSYGMVLKAAVDTALDGDVGRVRRWSARFAGVAYPGETLRVRMWRLDDGTLQLTASAAERDDAPVLADALVQHT</sequence>
<evidence type="ECO:0000313" key="5">
    <source>
        <dbReference type="Proteomes" id="UP001500016"/>
    </source>
</evidence>
<comment type="caution">
    <text evidence="4">The sequence shown here is derived from an EMBL/GenBank/DDBJ whole genome shotgun (WGS) entry which is preliminary data.</text>
</comment>
<dbReference type="SUPFAM" id="SSF54637">
    <property type="entry name" value="Thioesterase/thiol ester dehydrase-isomerase"/>
    <property type="match status" value="2"/>
</dbReference>
<feature type="domain" description="Peroxisomal multifunctional enzyme type 2-like N-terminal" evidence="3">
    <location>
        <begin position="20"/>
        <end position="145"/>
    </location>
</feature>
<feature type="domain" description="MaoC-like" evidence="2">
    <location>
        <begin position="161"/>
        <end position="259"/>
    </location>
</feature>
<accession>A0ABN2WA50</accession>
<dbReference type="PANTHER" id="PTHR13078">
    <property type="entry name" value="PEROXISOMAL MULTIFUNCTIONAL ENZYME TYPE 2-RELATED"/>
    <property type="match status" value="1"/>
</dbReference>
<dbReference type="PANTHER" id="PTHR13078:SF59">
    <property type="entry name" value="ENOYL-COA HYDRATASE CHSH3"/>
    <property type="match status" value="1"/>
</dbReference>
<keyword evidence="5" id="KW-1185">Reference proteome</keyword>
<dbReference type="EMBL" id="BAAAPE010000013">
    <property type="protein sequence ID" value="GAA2087383.1"/>
    <property type="molecule type" value="Genomic_DNA"/>
</dbReference>
<dbReference type="InterPro" id="IPR029069">
    <property type="entry name" value="HotDog_dom_sf"/>
</dbReference>
<dbReference type="Gene3D" id="3.10.129.10">
    <property type="entry name" value="Hotdog Thioesterase"/>
    <property type="match status" value="1"/>
</dbReference>
<name>A0ABN2WA50_9ACTN</name>
<proteinExistence type="inferred from homology"/>
<evidence type="ECO:0000259" key="3">
    <source>
        <dbReference type="Pfam" id="PF22622"/>
    </source>
</evidence>
<comment type="similarity">
    <text evidence="1">Belongs to the enoyl-CoA hydratase/isomerase family.</text>
</comment>
<evidence type="ECO:0000259" key="2">
    <source>
        <dbReference type="Pfam" id="PF01575"/>
    </source>
</evidence>
<dbReference type="RefSeq" id="WP_344531552.1">
    <property type="nucleotide sequence ID" value="NZ_BAAAPE010000013.1"/>
</dbReference>
<protein>
    <submittedName>
        <fullName evidence="4">MaoC/PaaZ C-terminal domain-containing protein</fullName>
    </submittedName>
</protein>
<dbReference type="InterPro" id="IPR002539">
    <property type="entry name" value="MaoC-like_dom"/>
</dbReference>
<gene>
    <name evidence="4" type="ORF">GCM10009801_50340</name>
</gene>
<dbReference type="InterPro" id="IPR054357">
    <property type="entry name" value="MFE-2_N"/>
</dbReference>
<evidence type="ECO:0000313" key="4">
    <source>
        <dbReference type="EMBL" id="GAA2087383.1"/>
    </source>
</evidence>
<dbReference type="CDD" id="cd03448">
    <property type="entry name" value="HDE_HSD"/>
    <property type="match status" value="1"/>
</dbReference>
<dbReference type="Pfam" id="PF22622">
    <property type="entry name" value="MFE-2_hydrat-2_N"/>
    <property type="match status" value="1"/>
</dbReference>
<reference evidence="4 5" key="1">
    <citation type="journal article" date="2019" name="Int. J. Syst. Evol. Microbiol.">
        <title>The Global Catalogue of Microorganisms (GCM) 10K type strain sequencing project: providing services to taxonomists for standard genome sequencing and annotation.</title>
        <authorList>
            <consortium name="The Broad Institute Genomics Platform"/>
            <consortium name="The Broad Institute Genome Sequencing Center for Infectious Disease"/>
            <person name="Wu L."/>
            <person name="Ma J."/>
        </authorList>
    </citation>
    <scope>NUCLEOTIDE SEQUENCE [LARGE SCALE GENOMIC DNA]</scope>
    <source>
        <strain evidence="4 5">JCM 15478</strain>
    </source>
</reference>
<dbReference type="Proteomes" id="UP001500016">
    <property type="component" value="Unassembled WGS sequence"/>
</dbReference>
<dbReference type="Pfam" id="PF01575">
    <property type="entry name" value="MaoC_dehydratas"/>
    <property type="match status" value="1"/>
</dbReference>
<evidence type="ECO:0000256" key="1">
    <source>
        <dbReference type="ARBA" id="ARBA00005254"/>
    </source>
</evidence>